<reference evidence="1 2" key="1">
    <citation type="submission" date="2019-10" db="EMBL/GenBank/DDBJ databases">
        <authorList>
            <person name="Palmer J.M."/>
        </authorList>
    </citation>
    <scope>NUCLEOTIDE SEQUENCE [LARGE SCALE GENOMIC DNA]</scope>
    <source>
        <strain evidence="1 2">TWF694</strain>
    </source>
</reference>
<gene>
    <name evidence="1" type="ORF">TWF694_005957</name>
</gene>
<evidence type="ECO:0000313" key="1">
    <source>
        <dbReference type="EMBL" id="KAK6524304.1"/>
    </source>
</evidence>
<dbReference type="EMBL" id="JAVHJO010000018">
    <property type="protein sequence ID" value="KAK6524304.1"/>
    <property type="molecule type" value="Genomic_DNA"/>
</dbReference>
<dbReference type="AlphaFoldDB" id="A0AAV9WSE4"/>
<comment type="caution">
    <text evidence="1">The sequence shown here is derived from an EMBL/GenBank/DDBJ whole genome shotgun (WGS) entry which is preliminary data.</text>
</comment>
<name>A0AAV9WSE4_9PEZI</name>
<proteinExistence type="predicted"/>
<organism evidence="1 2">
    <name type="scientific">Orbilia ellipsospora</name>
    <dbReference type="NCBI Taxonomy" id="2528407"/>
    <lineage>
        <taxon>Eukaryota</taxon>
        <taxon>Fungi</taxon>
        <taxon>Dikarya</taxon>
        <taxon>Ascomycota</taxon>
        <taxon>Pezizomycotina</taxon>
        <taxon>Orbiliomycetes</taxon>
        <taxon>Orbiliales</taxon>
        <taxon>Orbiliaceae</taxon>
        <taxon>Orbilia</taxon>
    </lineage>
</organism>
<sequence length="108" mass="12141">MSQYQANLNLINPMFGAAEPIEDAFDQNNLDMFSNADFFDWDMGQSIHSTIGNPETERDMEKKMESAASLDMFGGDGSLDKPETLEETHRHVHADTHSFIQMPPHGPL</sequence>
<evidence type="ECO:0000313" key="2">
    <source>
        <dbReference type="Proteomes" id="UP001365542"/>
    </source>
</evidence>
<protein>
    <submittedName>
        <fullName evidence="1">Uncharacterized protein</fullName>
    </submittedName>
</protein>
<keyword evidence="2" id="KW-1185">Reference proteome</keyword>
<dbReference type="Proteomes" id="UP001365542">
    <property type="component" value="Unassembled WGS sequence"/>
</dbReference>
<accession>A0AAV9WSE4</accession>